<accession>A0A1Y2DI14</accession>
<sequence>MSTPKSSLIGLQASPRADSRVKDIALLLIAVLHLQFSQVIWYLSTSEQKKHIPSMVEVLKSLVYQIVRMDTGILAERLYTITAEKLNPQLSKDEWLCLLYLVLEHQIFHYRGSRGCLQVLQAKTRFYGSISESVPKDRRSVF</sequence>
<dbReference type="AlphaFoldDB" id="A0A1Y2DI14"/>
<keyword evidence="2" id="KW-1185">Reference proteome</keyword>
<comment type="caution">
    <text evidence="1">The sequence shown here is derived from an EMBL/GenBank/DDBJ whole genome shotgun (WGS) entry which is preliminary data.</text>
</comment>
<dbReference type="OrthoDB" id="61900at2759"/>
<dbReference type="STRING" id="1141098.A0A1Y2DI14"/>
<dbReference type="EMBL" id="MCFJ01000015">
    <property type="protein sequence ID" value="ORY58871.1"/>
    <property type="molecule type" value="Genomic_DNA"/>
</dbReference>
<dbReference type="Proteomes" id="UP000193689">
    <property type="component" value="Unassembled WGS sequence"/>
</dbReference>
<evidence type="ECO:0000313" key="1">
    <source>
        <dbReference type="EMBL" id="ORY58871.1"/>
    </source>
</evidence>
<evidence type="ECO:0000313" key="2">
    <source>
        <dbReference type="Proteomes" id="UP000193689"/>
    </source>
</evidence>
<proteinExistence type="predicted"/>
<name>A0A1Y2DI14_9PEZI</name>
<organism evidence="1 2">
    <name type="scientific">Pseudomassariella vexata</name>
    <dbReference type="NCBI Taxonomy" id="1141098"/>
    <lineage>
        <taxon>Eukaryota</taxon>
        <taxon>Fungi</taxon>
        <taxon>Dikarya</taxon>
        <taxon>Ascomycota</taxon>
        <taxon>Pezizomycotina</taxon>
        <taxon>Sordariomycetes</taxon>
        <taxon>Xylariomycetidae</taxon>
        <taxon>Amphisphaeriales</taxon>
        <taxon>Pseudomassariaceae</taxon>
        <taxon>Pseudomassariella</taxon>
    </lineage>
</organism>
<dbReference type="InParanoid" id="A0A1Y2DI14"/>
<reference evidence="1 2" key="1">
    <citation type="submission" date="2016-07" db="EMBL/GenBank/DDBJ databases">
        <title>Pervasive Adenine N6-methylation of Active Genes in Fungi.</title>
        <authorList>
            <consortium name="DOE Joint Genome Institute"/>
            <person name="Mondo S.J."/>
            <person name="Dannebaum R.O."/>
            <person name="Kuo R.C."/>
            <person name="Labutti K."/>
            <person name="Haridas S."/>
            <person name="Kuo A."/>
            <person name="Salamov A."/>
            <person name="Ahrendt S.R."/>
            <person name="Lipzen A."/>
            <person name="Sullivan W."/>
            <person name="Andreopoulos W.B."/>
            <person name="Clum A."/>
            <person name="Lindquist E."/>
            <person name="Daum C."/>
            <person name="Ramamoorthy G.K."/>
            <person name="Gryganskyi A."/>
            <person name="Culley D."/>
            <person name="Magnuson J.K."/>
            <person name="James T.Y."/>
            <person name="O'Malley M.A."/>
            <person name="Stajich J.E."/>
            <person name="Spatafora J.W."/>
            <person name="Visel A."/>
            <person name="Grigoriev I.V."/>
        </authorList>
    </citation>
    <scope>NUCLEOTIDE SEQUENCE [LARGE SCALE GENOMIC DNA]</scope>
    <source>
        <strain evidence="1 2">CBS 129021</strain>
    </source>
</reference>
<dbReference type="RefSeq" id="XP_040711683.1">
    <property type="nucleotide sequence ID" value="XM_040865578.1"/>
</dbReference>
<gene>
    <name evidence="1" type="ORF">BCR38DRAFT_71042</name>
</gene>
<dbReference type="GeneID" id="63781790"/>
<protein>
    <submittedName>
        <fullName evidence="1">Uncharacterized protein</fullName>
    </submittedName>
</protein>